<dbReference type="OrthoDB" id="3247418at2759"/>
<sequence>ICTVHLPITLIRLWGSNNTPEHWKDILENFMDLVHAVQIANLRLISKKEIELYEHYIFRYVTKFKSLYKLAKVKPIHHATLHYSDVLRGFGPAHTHGATFYERYIHSMQSKNHNMKFG</sequence>
<reference evidence="1" key="1">
    <citation type="submission" date="2019-10" db="EMBL/GenBank/DDBJ databases">
        <authorList>
            <consortium name="DOE Joint Genome Institute"/>
            <person name="Kuo A."/>
            <person name="Miyauchi S."/>
            <person name="Kiss E."/>
            <person name="Drula E."/>
            <person name="Kohler A."/>
            <person name="Sanchez-Garcia M."/>
            <person name="Andreopoulos B."/>
            <person name="Barry K.W."/>
            <person name="Bonito G."/>
            <person name="Buee M."/>
            <person name="Carver A."/>
            <person name="Chen C."/>
            <person name="Cichocki N."/>
            <person name="Clum A."/>
            <person name="Culley D."/>
            <person name="Crous P.W."/>
            <person name="Fauchery L."/>
            <person name="Girlanda M."/>
            <person name="Hayes R."/>
            <person name="Keri Z."/>
            <person name="LaButti K."/>
            <person name="Lipzen A."/>
            <person name="Lombard V."/>
            <person name="Magnuson J."/>
            <person name="Maillard F."/>
            <person name="Morin E."/>
            <person name="Murat C."/>
            <person name="Nolan M."/>
            <person name="Ohm R."/>
            <person name="Pangilinan J."/>
            <person name="Pereira M."/>
            <person name="Perotto S."/>
            <person name="Peter M."/>
            <person name="Riley R."/>
            <person name="Sitrit Y."/>
            <person name="Stielow B."/>
            <person name="Szollosi G."/>
            <person name="Zifcakova L."/>
            <person name="Stursova M."/>
            <person name="Spatafora J.W."/>
            <person name="Tedersoo L."/>
            <person name="Vaario L.-M."/>
            <person name="Yamada A."/>
            <person name="Yan M."/>
            <person name="Wang P."/>
            <person name="Xu J."/>
            <person name="Bruns T."/>
            <person name="Baldrian P."/>
            <person name="Vilgalys R."/>
            <person name="Henrissat B."/>
            <person name="Grigoriev I.V."/>
            <person name="Hibbett D."/>
            <person name="Nagy L.G."/>
            <person name="Martin F.M."/>
        </authorList>
    </citation>
    <scope>NUCLEOTIDE SEQUENCE</scope>
    <source>
        <strain evidence="1">Prilba</strain>
    </source>
</reference>
<accession>A0A9P5JY68</accession>
<comment type="caution">
    <text evidence="1">The sequence shown here is derived from an EMBL/GenBank/DDBJ whole genome shotgun (WGS) entry which is preliminary data.</text>
</comment>
<proteinExistence type="predicted"/>
<reference evidence="1" key="2">
    <citation type="journal article" date="2020" name="Nat. Commun.">
        <title>Large-scale genome sequencing of mycorrhizal fungi provides insights into the early evolution of symbiotic traits.</title>
        <authorList>
            <person name="Miyauchi S."/>
            <person name="Kiss E."/>
            <person name="Kuo A."/>
            <person name="Drula E."/>
            <person name="Kohler A."/>
            <person name="Sanchez-Garcia M."/>
            <person name="Morin E."/>
            <person name="Andreopoulos B."/>
            <person name="Barry K.W."/>
            <person name="Bonito G."/>
            <person name="Buee M."/>
            <person name="Carver A."/>
            <person name="Chen C."/>
            <person name="Cichocki N."/>
            <person name="Clum A."/>
            <person name="Culley D."/>
            <person name="Crous P.W."/>
            <person name="Fauchery L."/>
            <person name="Girlanda M."/>
            <person name="Hayes R.D."/>
            <person name="Keri Z."/>
            <person name="LaButti K."/>
            <person name="Lipzen A."/>
            <person name="Lombard V."/>
            <person name="Magnuson J."/>
            <person name="Maillard F."/>
            <person name="Murat C."/>
            <person name="Nolan M."/>
            <person name="Ohm R.A."/>
            <person name="Pangilinan J."/>
            <person name="Pereira M.F."/>
            <person name="Perotto S."/>
            <person name="Peter M."/>
            <person name="Pfister S."/>
            <person name="Riley R."/>
            <person name="Sitrit Y."/>
            <person name="Stielow J.B."/>
            <person name="Szollosi G."/>
            <person name="Zifcakova L."/>
            <person name="Stursova M."/>
            <person name="Spatafora J.W."/>
            <person name="Tedersoo L."/>
            <person name="Vaario L.M."/>
            <person name="Yamada A."/>
            <person name="Yan M."/>
            <person name="Wang P."/>
            <person name="Xu J."/>
            <person name="Bruns T."/>
            <person name="Baldrian P."/>
            <person name="Vilgalys R."/>
            <person name="Dunand C."/>
            <person name="Henrissat B."/>
            <person name="Grigoriev I.V."/>
            <person name="Hibbett D."/>
            <person name="Nagy L.G."/>
            <person name="Martin F.M."/>
        </authorList>
    </citation>
    <scope>NUCLEOTIDE SEQUENCE</scope>
    <source>
        <strain evidence="1">Prilba</strain>
    </source>
</reference>
<protein>
    <submittedName>
        <fullName evidence="1">Uncharacterized protein</fullName>
    </submittedName>
</protein>
<feature type="non-terminal residue" evidence="1">
    <location>
        <position position="118"/>
    </location>
</feature>
<evidence type="ECO:0000313" key="1">
    <source>
        <dbReference type="EMBL" id="KAF8470344.1"/>
    </source>
</evidence>
<evidence type="ECO:0000313" key="2">
    <source>
        <dbReference type="Proteomes" id="UP000759537"/>
    </source>
</evidence>
<feature type="non-terminal residue" evidence="1">
    <location>
        <position position="1"/>
    </location>
</feature>
<dbReference type="EMBL" id="WHVB01000026">
    <property type="protein sequence ID" value="KAF8470344.1"/>
    <property type="molecule type" value="Genomic_DNA"/>
</dbReference>
<gene>
    <name evidence="1" type="ORF">DFH94DRAFT_606078</name>
</gene>
<name>A0A9P5JY68_9AGAM</name>
<dbReference type="Proteomes" id="UP000759537">
    <property type="component" value="Unassembled WGS sequence"/>
</dbReference>
<organism evidence="1 2">
    <name type="scientific">Russula ochroleuca</name>
    <dbReference type="NCBI Taxonomy" id="152965"/>
    <lineage>
        <taxon>Eukaryota</taxon>
        <taxon>Fungi</taxon>
        <taxon>Dikarya</taxon>
        <taxon>Basidiomycota</taxon>
        <taxon>Agaricomycotina</taxon>
        <taxon>Agaricomycetes</taxon>
        <taxon>Russulales</taxon>
        <taxon>Russulaceae</taxon>
        <taxon>Russula</taxon>
    </lineage>
</organism>
<keyword evidence="2" id="KW-1185">Reference proteome</keyword>
<dbReference type="AlphaFoldDB" id="A0A9P5JY68"/>